<evidence type="ECO:0008006" key="3">
    <source>
        <dbReference type="Google" id="ProtNLM"/>
    </source>
</evidence>
<gene>
    <name evidence="1" type="ORF">C440_03933</name>
</gene>
<proteinExistence type="predicted"/>
<dbReference type="OrthoDB" id="202660at2157"/>
<dbReference type="AlphaFoldDB" id="M0IN48"/>
<name>M0IN48_9EURY</name>
<dbReference type="RefSeq" id="WP_008318446.1">
    <property type="nucleotide sequence ID" value="NZ_AOLN01000006.1"/>
</dbReference>
<organism evidence="1 2">
    <name type="scientific">Haloferax mucosum ATCC BAA-1512</name>
    <dbReference type="NCBI Taxonomy" id="662479"/>
    <lineage>
        <taxon>Archaea</taxon>
        <taxon>Methanobacteriati</taxon>
        <taxon>Methanobacteriota</taxon>
        <taxon>Stenosarchaea group</taxon>
        <taxon>Halobacteria</taxon>
        <taxon>Halobacteriales</taxon>
        <taxon>Haloferacaceae</taxon>
        <taxon>Haloferax</taxon>
    </lineage>
</organism>
<comment type="caution">
    <text evidence="1">The sequence shown here is derived from an EMBL/GenBank/DDBJ whole genome shotgun (WGS) entry which is preliminary data.</text>
</comment>
<keyword evidence="2" id="KW-1185">Reference proteome</keyword>
<dbReference type="PATRIC" id="fig|662479.7.peg.808"/>
<reference evidence="1 2" key="1">
    <citation type="journal article" date="2014" name="PLoS Genet.">
        <title>Phylogenetically driven sequencing of extremely halophilic archaea reveals strategies for static and dynamic osmo-response.</title>
        <authorList>
            <person name="Becker E.A."/>
            <person name="Seitzer P.M."/>
            <person name="Tritt A."/>
            <person name="Larsen D."/>
            <person name="Krusor M."/>
            <person name="Yao A.I."/>
            <person name="Wu D."/>
            <person name="Madern D."/>
            <person name="Eisen J.A."/>
            <person name="Darling A.E."/>
            <person name="Facciotti M.T."/>
        </authorList>
    </citation>
    <scope>NUCLEOTIDE SEQUENCE [LARGE SCALE GENOMIC DNA]</scope>
    <source>
        <strain evidence="1 2">ATCC BAA-1512</strain>
    </source>
</reference>
<sequence length="125" mass="13905">MALTYVFRVRVRLDTAANVAADPDEFETTVRVTPPDPGESGWLFFRDALWRGEVNDDVHARQLAESWLDVPVVSCAFAELQASESELDAFREAIAANLDAFNADSVRDVLHKYLGSAIRVKSGDY</sequence>
<dbReference type="Pfam" id="PF26423">
    <property type="entry name" value="LWR_salt"/>
    <property type="match status" value="1"/>
</dbReference>
<evidence type="ECO:0000313" key="2">
    <source>
        <dbReference type="Proteomes" id="UP000011550"/>
    </source>
</evidence>
<accession>M0IN48</accession>
<dbReference type="EMBL" id="AOLN01000006">
    <property type="protein sequence ID" value="ELZ96894.1"/>
    <property type="molecule type" value="Genomic_DNA"/>
</dbReference>
<dbReference type="STRING" id="662479.C440_03933"/>
<dbReference type="InterPro" id="IPR049798">
    <property type="entry name" value="LWR_salt"/>
</dbReference>
<protein>
    <recommendedName>
        <fullName evidence="3">LWR-salt protein</fullName>
    </recommendedName>
</protein>
<dbReference type="NCBIfam" id="NF033910">
    <property type="entry name" value="LWR_salt"/>
    <property type="match status" value="1"/>
</dbReference>
<dbReference type="Proteomes" id="UP000011550">
    <property type="component" value="Unassembled WGS sequence"/>
</dbReference>
<evidence type="ECO:0000313" key="1">
    <source>
        <dbReference type="EMBL" id="ELZ96894.1"/>
    </source>
</evidence>